<evidence type="ECO:0000259" key="15">
    <source>
        <dbReference type="PROSITE" id="PS51844"/>
    </source>
</evidence>
<dbReference type="SMR" id="A0A0K9NZX1"/>
<feature type="binding site" evidence="10">
    <location>
        <begin position="156"/>
        <end position="163"/>
    </location>
    <ligand>
        <name>ATP</name>
        <dbReference type="ChEBI" id="CHEBI:30616"/>
    </ligand>
</feature>
<dbReference type="EMBL" id="LFYR01001470">
    <property type="protein sequence ID" value="KMZ61532.1"/>
    <property type="molecule type" value="Genomic_DNA"/>
</dbReference>
<evidence type="ECO:0000256" key="7">
    <source>
        <dbReference type="ARBA" id="ARBA00023123"/>
    </source>
</evidence>
<dbReference type="GO" id="GO:0007015">
    <property type="term" value="P:actin filament organization"/>
    <property type="evidence" value="ECO:0000318"/>
    <property type="project" value="GO_Central"/>
</dbReference>
<dbReference type="FunFam" id="1.10.10.820:FF:000001">
    <property type="entry name" value="Myosin heavy chain"/>
    <property type="match status" value="1"/>
</dbReference>
<accession>A0A0K9NZX1</accession>
<evidence type="ECO:0000256" key="6">
    <source>
        <dbReference type="ARBA" id="ARBA00023054"/>
    </source>
</evidence>
<feature type="domain" description="Myosin motor" evidence="14">
    <location>
        <begin position="62"/>
        <end position="731"/>
    </location>
</feature>
<evidence type="ECO:0000256" key="3">
    <source>
        <dbReference type="ARBA" id="ARBA00022741"/>
    </source>
</evidence>
<dbReference type="PRINTS" id="PR00193">
    <property type="entry name" value="MYOSINHEAVY"/>
</dbReference>
<gene>
    <name evidence="16" type="ORF">ZOSMA_51G00220</name>
</gene>
<sequence>MAAPLNIVVGSNVWNEDPVLAWIDGQVSKIDGDLVYVLTTSGHTITTKTSKVFPKDIEAPPGGVDDMTKLSYLHEPGVLQNLATRYDLNQIYTYTGNILIAINPFQRLSHLYDTHMMEQYRGAGFGELSPHVFAIADVAYRAMMDEGKRNSILVSGESGAGKTETTKMLMRYLAHIGGRSGIEGRTVEQQVLESNPVLEAFGNAKTMRNNNSSRFGKFVEIQFDNNGRISGAAIRTYLLERSRVVQINDPERNYHCFYLLCAAQDEFTKKFMLGNPKDFHYLNQSKCFKLNGVDDTEEYHATRRAMDIVGISQNEQEAIFRVVAAILHLGNIDFLKGKDVDSSVVKEETMFHLKMTAELLMCDAQGLEDTLIKRVMVTPEEVIKRPLDPESAIISRDGLAKALYCRLFDWLVNKINVSIGQDANSKSLIGVLDIYGFESFKTNSFEQFCINFTNEKLQQHFNQHVFKMEQDEYAKEEINWSYIEFVDNQDVLDLIEKKPGGIISLLDEACMFPKSTHETFSQKLYQTFKNSKRFIKPKLSRTAFTVSHYAGEVTYQADHFLDKNKDYVVAEHQDLLCDSKCSFVSGLFPPLPQDKSKSSKFSSIGSRFKLQLQSLMETLNSTVPHYIKCVKPNNALKPAIFENFNIIQQLRCGGVLEAIRISCAGYPTRKTFYEFIHRFGLLAPEFLDGNLDDLVTCQNILDKIGLKGYQIGKYKVFLRAGQMADLDARRAEVLGKAARIIQKYIRSHSVRRHLSKLRKAVMELQSSWRGRLARELYLSMRRSAAAVKIQKNLRRHISIKSYKKLQSSAITLQSGLRKMSACNDFRFKKQTKAAIIIQSKWRFHVKYSFYKNLQDAAITYQCAWRQRNARMEIKKLRAASRESGALKEAKDKLEKRVEELTWRLQLEKIQRTELEDAKTQEVGRLQEALHSMQLQIEEANSMVNRERVAARKAIQEAPPIIKETPVFVENTEKINLLTPEIENLKEKNRTNEIHQAFQDSVDKNKKLEQKVILLQEIIQSLEGKATNLESENQVLRQKTLTMTPSGMGVTPHHKSAIIHKKHENEDGRIKEERMTLPSTAPLSDKKDSETEEKPQKTLNEKQRENQEMLIKCISQNLGFNNGVSIVACLIFKCLQHWRSFEVEKTSIFDRIIQTINSDIEGQENNNVLSYWLQNLSTLFFLLQRTLKTSGTANMSPHGHRRRSTSLFGRKTLGPPNAGRSYLSDHMNGVRQVQAKYPALLFKQQLTALLEKIYGMLRDNLKREISSLLGLCIQAPRTSHATLVKGAHFKVATEARLILIAHWHSIVKILNNYLKIMKANFVPPYLVCKVFTQIFSFINVQLFNSLLLRRECCSFRNPCRRTRVQVTDRKKENLFAKHHRRKSMITTAGNR</sequence>
<dbReference type="SMART" id="SM00242">
    <property type="entry name" value="MYSc"/>
    <property type="match status" value="1"/>
</dbReference>
<dbReference type="PROSITE" id="PS50096">
    <property type="entry name" value="IQ"/>
    <property type="match status" value="4"/>
</dbReference>
<feature type="compositionally biased region" description="Basic and acidic residues" evidence="12">
    <location>
        <begin position="1062"/>
        <end position="1074"/>
    </location>
</feature>
<dbReference type="GO" id="GO:0030048">
    <property type="term" value="P:actin filament-based movement"/>
    <property type="evidence" value="ECO:0007669"/>
    <property type="project" value="UniProtKB-ARBA"/>
</dbReference>
<proteinExistence type="inferred from homology"/>
<dbReference type="InterPro" id="IPR027417">
    <property type="entry name" value="P-loop_NTPase"/>
</dbReference>
<dbReference type="Gene3D" id="3.40.850.10">
    <property type="entry name" value="Kinesin motor domain"/>
    <property type="match status" value="1"/>
</dbReference>
<dbReference type="InterPro" id="IPR000048">
    <property type="entry name" value="IQ_motif_EF-hand-BS"/>
</dbReference>
<dbReference type="Gene3D" id="1.20.58.530">
    <property type="match status" value="1"/>
</dbReference>
<evidence type="ECO:0000256" key="2">
    <source>
        <dbReference type="ARBA" id="ARBA00022737"/>
    </source>
</evidence>
<dbReference type="PROSITE" id="PS51456">
    <property type="entry name" value="MYOSIN_MOTOR"/>
    <property type="match status" value="1"/>
</dbReference>
<keyword evidence="3 10" id="KW-0547">Nucleotide-binding</keyword>
<comment type="caution">
    <text evidence="16">The sequence shown here is derived from an EMBL/GenBank/DDBJ whole genome shotgun (WGS) entry which is preliminary data.</text>
</comment>
<dbReference type="InterPro" id="IPR036961">
    <property type="entry name" value="Kinesin_motor_dom_sf"/>
</dbReference>
<keyword evidence="8 10" id="KW-0505">Motor protein</keyword>
<dbReference type="PANTHER" id="PTHR13140:SF772">
    <property type="entry name" value="MYOSIN-17"/>
    <property type="match status" value="1"/>
</dbReference>
<dbReference type="Gene3D" id="3.30.70.1590">
    <property type="match status" value="1"/>
</dbReference>
<keyword evidence="17" id="KW-1185">Reference proteome</keyword>
<dbReference type="Pfam" id="PF00612">
    <property type="entry name" value="IQ"/>
    <property type="match status" value="2"/>
</dbReference>
<evidence type="ECO:0000256" key="12">
    <source>
        <dbReference type="SAM" id="MobiDB-lite"/>
    </source>
</evidence>
<organism evidence="16 17">
    <name type="scientific">Zostera marina</name>
    <name type="common">Eelgrass</name>
    <dbReference type="NCBI Taxonomy" id="29655"/>
    <lineage>
        <taxon>Eukaryota</taxon>
        <taxon>Viridiplantae</taxon>
        <taxon>Streptophyta</taxon>
        <taxon>Embryophyta</taxon>
        <taxon>Tracheophyta</taxon>
        <taxon>Spermatophyta</taxon>
        <taxon>Magnoliopsida</taxon>
        <taxon>Liliopsida</taxon>
        <taxon>Zosteraceae</taxon>
        <taxon>Zostera</taxon>
    </lineage>
</organism>
<keyword evidence="2" id="KW-0677">Repeat</keyword>
<dbReference type="GO" id="GO:0016459">
    <property type="term" value="C:myosin complex"/>
    <property type="evidence" value="ECO:0007669"/>
    <property type="project" value="UniProtKB-KW"/>
</dbReference>
<dbReference type="GO" id="GO:0000146">
    <property type="term" value="F:microfilament motor activity"/>
    <property type="evidence" value="ECO:0000318"/>
    <property type="project" value="GO_Central"/>
</dbReference>
<dbReference type="OMA" id="MQQIEVA"/>
<dbReference type="Gene3D" id="1.20.5.190">
    <property type="match status" value="3"/>
</dbReference>
<dbReference type="GO" id="GO:0005524">
    <property type="term" value="F:ATP binding"/>
    <property type="evidence" value="ECO:0007669"/>
    <property type="project" value="UniProtKB-UniRule"/>
</dbReference>
<feature type="coiled-coil region" evidence="11">
    <location>
        <begin position="876"/>
        <end position="942"/>
    </location>
</feature>
<dbReference type="Gene3D" id="1.20.120.720">
    <property type="entry name" value="Myosin VI head, motor domain, U50 subdomain"/>
    <property type="match status" value="1"/>
</dbReference>
<dbReference type="Proteomes" id="UP000036987">
    <property type="component" value="Unassembled WGS sequence"/>
</dbReference>
<dbReference type="InterPro" id="IPR001609">
    <property type="entry name" value="Myosin_head_motor_dom-like"/>
</dbReference>
<keyword evidence="9 10" id="KW-0009">Actin-binding</keyword>
<dbReference type="GO" id="GO:0005737">
    <property type="term" value="C:cytoplasm"/>
    <property type="evidence" value="ECO:0000318"/>
    <property type="project" value="GO_Central"/>
</dbReference>
<dbReference type="PROSITE" id="PS51126">
    <property type="entry name" value="DILUTE"/>
    <property type="match status" value="1"/>
</dbReference>
<dbReference type="SMART" id="SM00015">
    <property type="entry name" value="IQ"/>
    <property type="match status" value="5"/>
</dbReference>
<dbReference type="GO" id="GO:0015629">
    <property type="term" value="C:actin cytoskeleton"/>
    <property type="evidence" value="ECO:0000318"/>
    <property type="project" value="GO_Central"/>
</dbReference>
<evidence type="ECO:0000256" key="1">
    <source>
        <dbReference type="ARBA" id="ARBA00008049"/>
    </source>
</evidence>
<feature type="domain" description="Dilute" evidence="13">
    <location>
        <begin position="1149"/>
        <end position="1390"/>
    </location>
</feature>
<evidence type="ECO:0000256" key="10">
    <source>
        <dbReference type="PROSITE-ProRule" id="PRU00782"/>
    </source>
</evidence>
<evidence type="ECO:0000313" key="17">
    <source>
        <dbReference type="Proteomes" id="UP000036987"/>
    </source>
</evidence>
<dbReference type="Pfam" id="PF01843">
    <property type="entry name" value="DIL"/>
    <property type="match status" value="1"/>
</dbReference>
<dbReference type="InterPro" id="IPR004009">
    <property type="entry name" value="SH3_Myosin"/>
</dbReference>
<reference evidence="17" key="1">
    <citation type="journal article" date="2016" name="Nature">
        <title>The genome of the seagrass Zostera marina reveals angiosperm adaptation to the sea.</title>
        <authorList>
            <person name="Olsen J.L."/>
            <person name="Rouze P."/>
            <person name="Verhelst B."/>
            <person name="Lin Y.-C."/>
            <person name="Bayer T."/>
            <person name="Collen J."/>
            <person name="Dattolo E."/>
            <person name="De Paoli E."/>
            <person name="Dittami S."/>
            <person name="Maumus F."/>
            <person name="Michel G."/>
            <person name="Kersting A."/>
            <person name="Lauritano C."/>
            <person name="Lohaus R."/>
            <person name="Toepel M."/>
            <person name="Tonon T."/>
            <person name="Vanneste K."/>
            <person name="Amirebrahimi M."/>
            <person name="Brakel J."/>
            <person name="Bostroem C."/>
            <person name="Chovatia M."/>
            <person name="Grimwood J."/>
            <person name="Jenkins J.W."/>
            <person name="Jueterbock A."/>
            <person name="Mraz A."/>
            <person name="Stam W.T."/>
            <person name="Tice H."/>
            <person name="Bornberg-Bauer E."/>
            <person name="Green P.J."/>
            <person name="Pearson G.A."/>
            <person name="Procaccini G."/>
            <person name="Duarte C.M."/>
            <person name="Schmutz J."/>
            <person name="Reusch T.B.H."/>
            <person name="Van de Peer Y."/>
        </authorList>
    </citation>
    <scope>NUCLEOTIDE SEQUENCE [LARGE SCALE GENOMIC DNA]</scope>
    <source>
        <strain evidence="17">cv. Finnish</strain>
    </source>
</reference>
<feature type="region of interest" description="Disordered" evidence="12">
    <location>
        <begin position="1061"/>
        <end position="1102"/>
    </location>
</feature>
<dbReference type="InterPro" id="IPR036018">
    <property type="entry name" value="MYSc_Myo11"/>
</dbReference>
<dbReference type="GO" id="GO:0051015">
    <property type="term" value="F:actin filament binding"/>
    <property type="evidence" value="ECO:0000318"/>
    <property type="project" value="GO_Central"/>
</dbReference>
<evidence type="ECO:0000259" key="14">
    <source>
        <dbReference type="PROSITE" id="PS51456"/>
    </source>
</evidence>
<evidence type="ECO:0000256" key="5">
    <source>
        <dbReference type="ARBA" id="ARBA00022860"/>
    </source>
</evidence>
<dbReference type="OrthoDB" id="6108017at2759"/>
<evidence type="ECO:0000256" key="8">
    <source>
        <dbReference type="ARBA" id="ARBA00023175"/>
    </source>
</evidence>
<dbReference type="PANTHER" id="PTHR13140">
    <property type="entry name" value="MYOSIN"/>
    <property type="match status" value="1"/>
</dbReference>
<feature type="domain" description="Myosin N-terminal SH3-like" evidence="15">
    <location>
        <begin position="8"/>
        <end position="57"/>
    </location>
</feature>
<dbReference type="SUPFAM" id="SSF52540">
    <property type="entry name" value="P-loop containing nucleoside triphosphate hydrolases"/>
    <property type="match status" value="2"/>
</dbReference>
<dbReference type="FunFam" id="1.20.5.190:FF:000001">
    <property type="entry name" value="unconventional myosin-Va"/>
    <property type="match status" value="1"/>
</dbReference>
<dbReference type="GO" id="GO:0005516">
    <property type="term" value="F:calmodulin binding"/>
    <property type="evidence" value="ECO:0007669"/>
    <property type="project" value="UniProtKB-KW"/>
</dbReference>
<dbReference type="STRING" id="29655.A0A0K9NZX1"/>
<feature type="coiled-coil region" evidence="11">
    <location>
        <begin position="1004"/>
        <end position="1038"/>
    </location>
</feature>
<name>A0A0K9NZX1_ZOSMR</name>
<dbReference type="FunFam" id="1.20.58.530:FF:000002">
    <property type="entry name" value="Class V myosin"/>
    <property type="match status" value="1"/>
</dbReference>
<feature type="compositionally biased region" description="Basic and acidic residues" evidence="12">
    <location>
        <begin position="1083"/>
        <end position="1102"/>
    </location>
</feature>
<dbReference type="GO" id="GO:0016020">
    <property type="term" value="C:membrane"/>
    <property type="evidence" value="ECO:0000318"/>
    <property type="project" value="GO_Central"/>
</dbReference>
<comment type="similarity">
    <text evidence="1">Belongs to the TRAFAC class myosin-kinesin ATPase superfamily. Myosin family. Plant myosin class XI subfamily.</text>
</comment>
<keyword evidence="6 11" id="KW-0175">Coiled coil</keyword>
<dbReference type="Pfam" id="PF00063">
    <property type="entry name" value="Myosin_head"/>
    <property type="match status" value="1"/>
</dbReference>
<keyword evidence="4 10" id="KW-0067">ATP-binding</keyword>
<dbReference type="Gene3D" id="1.10.10.820">
    <property type="match status" value="1"/>
</dbReference>
<protein>
    <submittedName>
        <fullName evidence="16">Putative Myosin XI</fullName>
    </submittedName>
</protein>
<evidence type="ECO:0000313" key="16">
    <source>
        <dbReference type="EMBL" id="KMZ61532.1"/>
    </source>
</evidence>
<keyword evidence="7 10" id="KW-0518">Myosin</keyword>
<dbReference type="InterPro" id="IPR002710">
    <property type="entry name" value="Dilute_dom"/>
</dbReference>
<evidence type="ECO:0000256" key="4">
    <source>
        <dbReference type="ARBA" id="ARBA00022840"/>
    </source>
</evidence>
<dbReference type="PROSITE" id="PS51844">
    <property type="entry name" value="SH3_LIKE"/>
    <property type="match status" value="1"/>
</dbReference>
<keyword evidence="5" id="KW-0112">Calmodulin-binding</keyword>
<dbReference type="CDD" id="cd01384">
    <property type="entry name" value="MYSc_Myo11"/>
    <property type="match status" value="1"/>
</dbReference>
<dbReference type="Pfam" id="PF02736">
    <property type="entry name" value="Myosin_N"/>
    <property type="match status" value="1"/>
</dbReference>
<evidence type="ECO:0000256" key="9">
    <source>
        <dbReference type="ARBA" id="ARBA00023203"/>
    </source>
</evidence>
<feature type="region of interest" description="Actin-binding" evidence="10">
    <location>
        <begin position="612"/>
        <end position="634"/>
    </location>
</feature>
<evidence type="ECO:0000259" key="13">
    <source>
        <dbReference type="PROSITE" id="PS51126"/>
    </source>
</evidence>
<dbReference type="FunFam" id="1.20.120.720:FF:000011">
    <property type="entry name" value="Myosin 2"/>
    <property type="match status" value="1"/>
</dbReference>
<evidence type="ECO:0000256" key="11">
    <source>
        <dbReference type="SAM" id="Coils"/>
    </source>
</evidence>